<evidence type="ECO:0000256" key="3">
    <source>
        <dbReference type="ARBA" id="ARBA00022989"/>
    </source>
</evidence>
<dbReference type="Proteomes" id="UP000013782">
    <property type="component" value="Unassembled WGS sequence"/>
</dbReference>
<dbReference type="PANTHER" id="PTHR12714:SF9">
    <property type="entry name" value="PROTEIN-S-ISOPRENYLCYSTEINE O-METHYLTRANSFERASE"/>
    <property type="match status" value="1"/>
</dbReference>
<organism evidence="6 7">
    <name type="scientific">Enterococcus pallens ATCC BAA-351</name>
    <dbReference type="NCBI Taxonomy" id="1158607"/>
    <lineage>
        <taxon>Bacteria</taxon>
        <taxon>Bacillati</taxon>
        <taxon>Bacillota</taxon>
        <taxon>Bacilli</taxon>
        <taxon>Lactobacillales</taxon>
        <taxon>Enterococcaceae</taxon>
        <taxon>Enterococcus</taxon>
    </lineage>
</organism>
<dbReference type="OrthoDB" id="272002at2"/>
<comment type="caution">
    <text evidence="6">The sequence shown here is derived from an EMBL/GenBank/DDBJ whole genome shotgun (WGS) entry which is preliminary data.</text>
</comment>
<dbReference type="AlphaFoldDB" id="R2SRS6"/>
<dbReference type="STRING" id="160454.RV10_GL004559"/>
<feature type="transmembrane region" description="Helical" evidence="5">
    <location>
        <begin position="6"/>
        <end position="26"/>
    </location>
</feature>
<keyword evidence="4 5" id="KW-0472">Membrane</keyword>
<dbReference type="GO" id="GO:0012505">
    <property type="term" value="C:endomembrane system"/>
    <property type="evidence" value="ECO:0007669"/>
    <property type="project" value="UniProtKB-SubCell"/>
</dbReference>
<name>R2SRS6_9ENTE</name>
<protein>
    <recommendedName>
        <fullName evidence="8">Isoprenylcysteine carboxyl methyltransferase</fullName>
    </recommendedName>
</protein>
<evidence type="ECO:0000256" key="1">
    <source>
        <dbReference type="ARBA" id="ARBA00004127"/>
    </source>
</evidence>
<feature type="transmembrane region" description="Helical" evidence="5">
    <location>
        <begin position="46"/>
        <end position="68"/>
    </location>
</feature>
<keyword evidence="2 5" id="KW-0812">Transmembrane</keyword>
<dbReference type="Gene3D" id="1.20.120.1630">
    <property type="match status" value="1"/>
</dbReference>
<evidence type="ECO:0000256" key="2">
    <source>
        <dbReference type="ARBA" id="ARBA00022692"/>
    </source>
</evidence>
<dbReference type="EMBL" id="AJAQ01000001">
    <property type="protein sequence ID" value="EOH97955.1"/>
    <property type="molecule type" value="Genomic_DNA"/>
</dbReference>
<dbReference type="PANTHER" id="PTHR12714">
    <property type="entry name" value="PROTEIN-S ISOPRENYLCYSTEINE O-METHYLTRANSFERASE"/>
    <property type="match status" value="1"/>
</dbReference>
<evidence type="ECO:0000256" key="5">
    <source>
        <dbReference type="SAM" id="Phobius"/>
    </source>
</evidence>
<comment type="subcellular location">
    <subcellularLocation>
        <location evidence="1">Endomembrane system</location>
        <topology evidence="1">Multi-pass membrane protein</topology>
    </subcellularLocation>
</comment>
<dbReference type="eggNOG" id="COG2020">
    <property type="taxonomic scope" value="Bacteria"/>
</dbReference>
<gene>
    <name evidence="6" type="ORF">UAU_00624</name>
</gene>
<dbReference type="InterPro" id="IPR007318">
    <property type="entry name" value="Phopholipid_MeTrfase"/>
</dbReference>
<dbReference type="GO" id="GO:0016740">
    <property type="term" value="F:transferase activity"/>
    <property type="evidence" value="ECO:0007669"/>
    <property type="project" value="UniProtKB-ARBA"/>
</dbReference>
<feature type="transmembrane region" description="Helical" evidence="5">
    <location>
        <begin position="74"/>
        <end position="95"/>
    </location>
</feature>
<evidence type="ECO:0000313" key="6">
    <source>
        <dbReference type="EMBL" id="EOH97955.1"/>
    </source>
</evidence>
<dbReference type="HOGENOM" id="CLU_065200_7_0_9"/>
<keyword evidence="3 5" id="KW-1133">Transmembrane helix</keyword>
<keyword evidence="7" id="KW-1185">Reference proteome</keyword>
<sequence>MMVRGLMLVIVLLFYVAYLLKAMLLARQGIKVNFLGDEKQDKKTVLFEWVLRVITGVGAFFQFVLPFFVNSGPLALSVVGLMIASFGTGIFVVAVRTMRNNWRVGFGEEQVTELVTTGIYRYSRNPAFVGFDCLYVGIAMVFPNLLTLLLAISALVLFHFQIKQEETYLLTEFGESYRNYQQKVRKYL</sequence>
<evidence type="ECO:0000256" key="4">
    <source>
        <dbReference type="ARBA" id="ARBA00023136"/>
    </source>
</evidence>
<evidence type="ECO:0000313" key="7">
    <source>
        <dbReference type="Proteomes" id="UP000013782"/>
    </source>
</evidence>
<dbReference type="RefSeq" id="WP_010755686.1">
    <property type="nucleotide sequence ID" value="NZ_ASWD01000002.1"/>
</dbReference>
<dbReference type="Pfam" id="PF04191">
    <property type="entry name" value="PEMT"/>
    <property type="match status" value="1"/>
</dbReference>
<reference evidence="6 7" key="1">
    <citation type="submission" date="2013-02" db="EMBL/GenBank/DDBJ databases">
        <title>The Genome Sequence of Enterococcus pallens BAA-351.</title>
        <authorList>
            <consortium name="The Broad Institute Genome Sequencing Platform"/>
            <consortium name="The Broad Institute Genome Sequencing Center for Infectious Disease"/>
            <person name="Earl A.M."/>
            <person name="Gilmore M.S."/>
            <person name="Lebreton F."/>
            <person name="Walker B."/>
            <person name="Young S.K."/>
            <person name="Zeng Q."/>
            <person name="Gargeya S."/>
            <person name="Fitzgerald M."/>
            <person name="Haas B."/>
            <person name="Abouelleil A."/>
            <person name="Alvarado L."/>
            <person name="Arachchi H.M."/>
            <person name="Berlin A.M."/>
            <person name="Chapman S.B."/>
            <person name="Dewar J."/>
            <person name="Goldberg J."/>
            <person name="Griggs A."/>
            <person name="Gujja S."/>
            <person name="Hansen M."/>
            <person name="Howarth C."/>
            <person name="Imamovic A."/>
            <person name="Larimer J."/>
            <person name="McCowan C."/>
            <person name="Murphy C."/>
            <person name="Neiman D."/>
            <person name="Pearson M."/>
            <person name="Priest M."/>
            <person name="Roberts A."/>
            <person name="Saif S."/>
            <person name="Shea T."/>
            <person name="Sisk P."/>
            <person name="Sykes S."/>
            <person name="Wortman J."/>
            <person name="Nusbaum C."/>
            <person name="Birren B."/>
        </authorList>
    </citation>
    <scope>NUCLEOTIDE SEQUENCE [LARGE SCALE GENOMIC DNA]</scope>
    <source>
        <strain evidence="6 7">ATCC BAA-351</strain>
    </source>
</reference>
<evidence type="ECO:0008006" key="8">
    <source>
        <dbReference type="Google" id="ProtNLM"/>
    </source>
</evidence>
<dbReference type="PATRIC" id="fig|1158607.3.peg.628"/>
<accession>R2SRS6</accession>
<proteinExistence type="predicted"/>
<feature type="transmembrane region" description="Helical" evidence="5">
    <location>
        <begin position="133"/>
        <end position="160"/>
    </location>
</feature>